<dbReference type="RefSeq" id="WP_359268383.1">
    <property type="nucleotide sequence ID" value="NZ_JBEZNA010000004.1"/>
</dbReference>
<sequence length="282" mass="30764">MHLTANRTTTQILADTLKAAYRGWRMTVTTTTGEVITLKHVRPSSDWFTGQEFHSGRDVELAIDEVKAYTLHRAKTEPLANPIRPKVMRLARTHLRRRVPGNPWKVVLTNPYLAVDAHRALTTDRAMVQMALFTDKAADPQLTELRQSFLAETAPLVGEVAPEQPSNVVPLMDPDQAATLLCLRVVEPGAKWVARALATPIPCRQCGKRLKVTVAGGAAAPELDATGRLQLGPDSATKDELGSRLCDGCYELAGWENDHSDGAHDDPHPECPFCQGVAAVPA</sequence>
<dbReference type="EMBL" id="JBEZNA010000004">
    <property type="protein sequence ID" value="MEU9576274.1"/>
    <property type="molecule type" value="Genomic_DNA"/>
</dbReference>
<proteinExistence type="predicted"/>
<gene>
    <name evidence="1" type="ORF">AB0D95_03120</name>
</gene>
<protein>
    <submittedName>
        <fullName evidence="1">Uncharacterized protein</fullName>
    </submittedName>
</protein>
<dbReference type="Proteomes" id="UP001551584">
    <property type="component" value="Unassembled WGS sequence"/>
</dbReference>
<keyword evidence="2" id="KW-1185">Reference proteome</keyword>
<accession>A0ABV3EJB8</accession>
<evidence type="ECO:0000313" key="1">
    <source>
        <dbReference type="EMBL" id="MEU9576274.1"/>
    </source>
</evidence>
<name>A0ABV3EJB8_9ACTN</name>
<organism evidence="1 2">
    <name type="scientific">Streptomyces chilikensis</name>
    <dbReference type="NCBI Taxonomy" id="1194079"/>
    <lineage>
        <taxon>Bacteria</taxon>
        <taxon>Bacillati</taxon>
        <taxon>Actinomycetota</taxon>
        <taxon>Actinomycetes</taxon>
        <taxon>Kitasatosporales</taxon>
        <taxon>Streptomycetaceae</taxon>
        <taxon>Streptomyces</taxon>
    </lineage>
</organism>
<reference evidence="1 2" key="1">
    <citation type="submission" date="2024-06" db="EMBL/GenBank/DDBJ databases">
        <title>The Natural Products Discovery Center: Release of the First 8490 Sequenced Strains for Exploring Actinobacteria Biosynthetic Diversity.</title>
        <authorList>
            <person name="Kalkreuter E."/>
            <person name="Kautsar S.A."/>
            <person name="Yang D."/>
            <person name="Bader C.D."/>
            <person name="Teijaro C.N."/>
            <person name="Fluegel L."/>
            <person name="Davis C.M."/>
            <person name="Simpson J.R."/>
            <person name="Lauterbach L."/>
            <person name="Steele A.D."/>
            <person name="Gui C."/>
            <person name="Meng S."/>
            <person name="Li G."/>
            <person name="Viehrig K."/>
            <person name="Ye F."/>
            <person name="Su P."/>
            <person name="Kiefer A.F."/>
            <person name="Nichols A."/>
            <person name="Cepeda A.J."/>
            <person name="Yan W."/>
            <person name="Fan B."/>
            <person name="Jiang Y."/>
            <person name="Adhikari A."/>
            <person name="Zheng C.-J."/>
            <person name="Schuster L."/>
            <person name="Cowan T.M."/>
            <person name="Smanski M.J."/>
            <person name="Chevrette M.G."/>
            <person name="De Carvalho L.P.S."/>
            <person name="Shen B."/>
        </authorList>
    </citation>
    <scope>NUCLEOTIDE SEQUENCE [LARGE SCALE GENOMIC DNA]</scope>
    <source>
        <strain evidence="1 2">NPDC048117</strain>
    </source>
</reference>
<comment type="caution">
    <text evidence="1">The sequence shown here is derived from an EMBL/GenBank/DDBJ whole genome shotgun (WGS) entry which is preliminary data.</text>
</comment>
<evidence type="ECO:0000313" key="2">
    <source>
        <dbReference type="Proteomes" id="UP001551584"/>
    </source>
</evidence>